<dbReference type="PANTHER" id="PTHR43808:SF31">
    <property type="entry name" value="N-ACETYL-L-CITRULLINE DEACETYLASE"/>
    <property type="match status" value="1"/>
</dbReference>
<evidence type="ECO:0000256" key="3">
    <source>
        <dbReference type="ARBA" id="ARBA00022801"/>
    </source>
</evidence>
<dbReference type="Gene3D" id="3.30.70.360">
    <property type="match status" value="1"/>
</dbReference>
<dbReference type="GO" id="GO:0008777">
    <property type="term" value="F:acetylornithine deacetylase activity"/>
    <property type="evidence" value="ECO:0007669"/>
    <property type="project" value="TreeGrafter"/>
</dbReference>
<comment type="cofactor">
    <cofactor evidence="1">
        <name>Zn(2+)</name>
        <dbReference type="ChEBI" id="CHEBI:29105"/>
    </cofactor>
</comment>
<dbReference type="PROSITE" id="PS00759">
    <property type="entry name" value="ARGE_DAPE_CPG2_2"/>
    <property type="match status" value="1"/>
</dbReference>
<keyword evidence="3" id="KW-0378">Hydrolase</keyword>
<evidence type="ECO:0000313" key="6">
    <source>
        <dbReference type="EMBL" id="CAB4657300.1"/>
    </source>
</evidence>
<sequence>MTSGPNDVLDLLAKMISFDTVNEYTSGVDFPERTMMEYLEEIAKGWGLETSRLPIPASALAASYNLLITYEVSKTAQWLVFESHADTVSVDGMTVNPFQGLIKDGVIYGRGACDTKGSGAGMLWALKEYMELSTCANNIAVLFVTDEEATKTGTTAFVQTQLEHLDWTPTGVIVGEPTLCQPVVAHNGVIRWKVSTQGVAAHSSNPSNGQSAISAMSKLILEFEKEYCSKISLTHPLTGQAACSVNTISGGTAVNIIPNFCEIEIDRRTLPGEDSEQVLKDMKAVLDSISLRDPTILIGTSTPFIDYPLDPIVNHGFAMQISQILIGMGLSSEQSGAGYGTDASTYSIAGIPAVVIGPGSINQAHTKDEWLEIAELDKSVLIYKQIMGYNFI</sequence>
<dbReference type="GO" id="GO:0006526">
    <property type="term" value="P:L-arginine biosynthetic process"/>
    <property type="evidence" value="ECO:0007669"/>
    <property type="project" value="TreeGrafter"/>
</dbReference>
<proteinExistence type="predicted"/>
<dbReference type="InterPro" id="IPR011650">
    <property type="entry name" value="Peptidase_M20_dimer"/>
</dbReference>
<dbReference type="Pfam" id="PF01546">
    <property type="entry name" value="Peptidase_M20"/>
    <property type="match status" value="1"/>
</dbReference>
<dbReference type="SUPFAM" id="SSF53187">
    <property type="entry name" value="Zn-dependent exopeptidases"/>
    <property type="match status" value="1"/>
</dbReference>
<accession>A0A6J6L5K7</accession>
<name>A0A6J6L5K7_9ZZZZ</name>
<dbReference type="InterPro" id="IPR036264">
    <property type="entry name" value="Bact_exopeptidase_dim_dom"/>
</dbReference>
<dbReference type="CDD" id="cd03894">
    <property type="entry name" value="M20_ArgE"/>
    <property type="match status" value="1"/>
</dbReference>
<dbReference type="EMBL" id="CAEZWQ010000018">
    <property type="protein sequence ID" value="CAB4657300.1"/>
    <property type="molecule type" value="Genomic_DNA"/>
</dbReference>
<dbReference type="GO" id="GO:0046872">
    <property type="term" value="F:metal ion binding"/>
    <property type="evidence" value="ECO:0007669"/>
    <property type="project" value="UniProtKB-KW"/>
</dbReference>
<keyword evidence="2" id="KW-0479">Metal-binding</keyword>
<protein>
    <submittedName>
        <fullName evidence="6">Unannotated protein</fullName>
    </submittedName>
</protein>
<dbReference type="InterPro" id="IPR002933">
    <property type="entry name" value="Peptidase_M20"/>
</dbReference>
<dbReference type="InterPro" id="IPR001261">
    <property type="entry name" value="ArgE/DapE_CS"/>
</dbReference>
<dbReference type="SUPFAM" id="SSF55031">
    <property type="entry name" value="Bacterial exopeptidase dimerisation domain"/>
    <property type="match status" value="1"/>
</dbReference>
<keyword evidence="4" id="KW-0862">Zinc</keyword>
<organism evidence="6">
    <name type="scientific">freshwater metagenome</name>
    <dbReference type="NCBI Taxonomy" id="449393"/>
    <lineage>
        <taxon>unclassified sequences</taxon>
        <taxon>metagenomes</taxon>
        <taxon>ecological metagenomes</taxon>
    </lineage>
</organism>
<dbReference type="AlphaFoldDB" id="A0A6J6L5K7"/>
<dbReference type="InterPro" id="IPR050072">
    <property type="entry name" value="Peptidase_M20A"/>
</dbReference>
<reference evidence="6" key="1">
    <citation type="submission" date="2020-05" db="EMBL/GenBank/DDBJ databases">
        <authorList>
            <person name="Chiriac C."/>
            <person name="Salcher M."/>
            <person name="Ghai R."/>
            <person name="Kavagutti S V."/>
        </authorList>
    </citation>
    <scope>NUCLEOTIDE SEQUENCE</scope>
</reference>
<evidence type="ECO:0000259" key="5">
    <source>
        <dbReference type="Pfam" id="PF07687"/>
    </source>
</evidence>
<dbReference type="PANTHER" id="PTHR43808">
    <property type="entry name" value="ACETYLORNITHINE DEACETYLASE"/>
    <property type="match status" value="1"/>
</dbReference>
<evidence type="ECO:0000256" key="2">
    <source>
        <dbReference type="ARBA" id="ARBA00022723"/>
    </source>
</evidence>
<evidence type="ECO:0000256" key="1">
    <source>
        <dbReference type="ARBA" id="ARBA00001947"/>
    </source>
</evidence>
<dbReference type="Gene3D" id="3.40.630.10">
    <property type="entry name" value="Zn peptidases"/>
    <property type="match status" value="1"/>
</dbReference>
<evidence type="ECO:0000256" key="4">
    <source>
        <dbReference type="ARBA" id="ARBA00022833"/>
    </source>
</evidence>
<gene>
    <name evidence="6" type="ORF">UFOPK2275_00299</name>
</gene>
<feature type="domain" description="Peptidase M20 dimerisation" evidence="5">
    <location>
        <begin position="184"/>
        <end position="291"/>
    </location>
</feature>
<dbReference type="Pfam" id="PF07687">
    <property type="entry name" value="M20_dimer"/>
    <property type="match status" value="1"/>
</dbReference>